<dbReference type="PROSITE" id="PS51522">
    <property type="entry name" value="ZF_NANOS"/>
    <property type="match status" value="1"/>
</dbReference>
<evidence type="ECO:0000256" key="8">
    <source>
        <dbReference type="PROSITE-ProRule" id="PRU00855"/>
    </source>
</evidence>
<dbReference type="InterPro" id="IPR024161">
    <property type="entry name" value="Znf_nanos-typ"/>
</dbReference>
<proteinExistence type="evidence at transcript level"/>
<feature type="domain" description="Nanos-type" evidence="9">
    <location>
        <begin position="93"/>
        <end position="147"/>
    </location>
</feature>
<protein>
    <submittedName>
        <fullName evidence="10">Nanos2</fullName>
    </submittedName>
</protein>
<evidence type="ECO:0000256" key="3">
    <source>
        <dbReference type="ARBA" id="ARBA00022723"/>
    </source>
</evidence>
<evidence type="ECO:0000256" key="2">
    <source>
        <dbReference type="ARBA" id="ARBA00022490"/>
    </source>
</evidence>
<comment type="subcellular location">
    <subcellularLocation>
        <location evidence="1">Cytoplasm</location>
    </subcellularLocation>
</comment>
<keyword evidence="2" id="KW-0963">Cytoplasm</keyword>
<dbReference type="PANTHER" id="PTHR12887">
    <property type="entry name" value="NANOS PROTEIN"/>
    <property type="match status" value="1"/>
</dbReference>
<dbReference type="Gene3D" id="4.10.60.30">
    <property type="entry name" value="Nanos, RNA-binding domain"/>
    <property type="match status" value="1"/>
</dbReference>
<name>A0A5P8HWE6_CLOAL</name>
<keyword evidence="3" id="KW-0479">Metal-binding</keyword>
<keyword evidence="4 8" id="KW-0863">Zinc-finger</keyword>
<evidence type="ECO:0000256" key="5">
    <source>
        <dbReference type="ARBA" id="ARBA00022833"/>
    </source>
</evidence>
<accession>A0A5P8HWE6</accession>
<keyword evidence="7 8" id="KW-0694">RNA-binding</keyword>
<evidence type="ECO:0000256" key="4">
    <source>
        <dbReference type="ARBA" id="ARBA00022771"/>
    </source>
</evidence>
<dbReference type="GO" id="GO:0003723">
    <property type="term" value="F:RNA binding"/>
    <property type="evidence" value="ECO:0007669"/>
    <property type="project" value="UniProtKB-UniRule"/>
</dbReference>
<dbReference type="InterPro" id="IPR038129">
    <property type="entry name" value="Nanos_sf"/>
</dbReference>
<organism evidence="10">
    <name type="scientific">Clogmia albipunctata</name>
    <name type="common">Mothmidge</name>
    <dbReference type="NCBI Taxonomy" id="85120"/>
    <lineage>
        <taxon>Eukaryota</taxon>
        <taxon>Metazoa</taxon>
        <taxon>Ecdysozoa</taxon>
        <taxon>Arthropoda</taxon>
        <taxon>Hexapoda</taxon>
        <taxon>Insecta</taxon>
        <taxon>Pterygota</taxon>
        <taxon>Neoptera</taxon>
        <taxon>Endopterygota</taxon>
        <taxon>Diptera</taxon>
        <taxon>Nematocera</taxon>
        <taxon>Psychodoidea</taxon>
        <taxon>Psychodidae</taxon>
        <taxon>Clogmia</taxon>
    </lineage>
</organism>
<keyword evidence="6 8" id="KW-0810">Translation regulation</keyword>
<keyword evidence="5" id="KW-0862">Zinc</keyword>
<comment type="similarity">
    <text evidence="8">Belongs to the nanos family.</text>
</comment>
<dbReference type="Pfam" id="PF05741">
    <property type="entry name" value="zf-nanos"/>
    <property type="match status" value="1"/>
</dbReference>
<evidence type="ECO:0000313" key="10">
    <source>
        <dbReference type="EMBL" id="QFQ59535.1"/>
    </source>
</evidence>
<dbReference type="InterPro" id="IPR008705">
    <property type="entry name" value="Nanos/Xcar2"/>
</dbReference>
<dbReference type="GO" id="GO:0006417">
    <property type="term" value="P:regulation of translation"/>
    <property type="evidence" value="ECO:0007669"/>
    <property type="project" value="UniProtKB-UniRule"/>
</dbReference>
<dbReference type="GO" id="GO:0008270">
    <property type="term" value="F:zinc ion binding"/>
    <property type="evidence" value="ECO:0007669"/>
    <property type="project" value="UniProtKB-KW"/>
</dbReference>
<sequence length="174" mass="20397">MDCYWNNFLKTIDYSNSDKNDFASNGFDAGSFEEFDRILWNDDKFSRIVGVNRPTAKSDGQRKVMCDKVKVNSNQRKLKLNSNQKSMENKCVECRFCKNNGEKERLYKSHQFKDANGKVQCPVLRMYVCPICHQSGDTAHTVKYCPKKRIFSLEDTIHMERRRQNFTQQIVISV</sequence>
<reference evidence="10" key="1">
    <citation type="journal article" date="2019" name="Elife">
        <title>Embryo polarity in moth flies and mosquitoes relies on distinct old genes with localized transcript isoforms.</title>
        <authorList>
            <person name="Yoon Y."/>
            <person name="Klomp J."/>
            <person name="Martin-Martin I."/>
            <person name="Criscione F."/>
            <person name="Calvo E."/>
            <person name="Ribeiro J."/>
            <person name="Schmidt-Ott U."/>
        </authorList>
    </citation>
    <scope>NUCLEOTIDE SEQUENCE</scope>
</reference>
<evidence type="ECO:0000256" key="7">
    <source>
        <dbReference type="ARBA" id="ARBA00022884"/>
    </source>
</evidence>
<evidence type="ECO:0000256" key="6">
    <source>
        <dbReference type="ARBA" id="ARBA00022845"/>
    </source>
</evidence>
<dbReference type="GO" id="GO:0005737">
    <property type="term" value="C:cytoplasm"/>
    <property type="evidence" value="ECO:0007669"/>
    <property type="project" value="UniProtKB-SubCell"/>
</dbReference>
<dbReference type="AlphaFoldDB" id="A0A5P8HWE6"/>
<evidence type="ECO:0000259" key="9">
    <source>
        <dbReference type="PROSITE" id="PS51522"/>
    </source>
</evidence>
<dbReference type="EMBL" id="MN122110">
    <property type="protein sequence ID" value="QFQ59535.1"/>
    <property type="molecule type" value="mRNA"/>
</dbReference>
<evidence type="ECO:0000256" key="1">
    <source>
        <dbReference type="ARBA" id="ARBA00004496"/>
    </source>
</evidence>